<keyword evidence="1" id="KW-1133">Transmembrane helix</keyword>
<gene>
    <name evidence="2" type="ORF">BST99_01325</name>
</gene>
<protein>
    <submittedName>
        <fullName evidence="2">Uncharacterized protein</fullName>
    </submittedName>
</protein>
<organism evidence="2 3">
    <name type="scientific">Aureicoccus marinus</name>
    <dbReference type="NCBI Taxonomy" id="754435"/>
    <lineage>
        <taxon>Bacteria</taxon>
        <taxon>Pseudomonadati</taxon>
        <taxon>Bacteroidota</taxon>
        <taxon>Flavobacteriia</taxon>
        <taxon>Flavobacteriales</taxon>
        <taxon>Flavobacteriaceae</taxon>
        <taxon>Aureicoccus</taxon>
    </lineage>
</organism>
<feature type="transmembrane region" description="Helical" evidence="1">
    <location>
        <begin position="12"/>
        <end position="29"/>
    </location>
</feature>
<dbReference type="AlphaFoldDB" id="A0A2S7T4P4"/>
<keyword evidence="3" id="KW-1185">Reference proteome</keyword>
<sequence>MVLNIRTISKYFIEFLIVAFGVYLGVYAGEKQSEKKTYEKKEKSLTFIIEELENNKAKLDSAYAYHQSIELEFDANRNKVKESDYLKPYIGNTVFKHTEIKGWKGLGYANLNDTAFEAAKISGIIQEFDFETVQAISEVYNYQKEYADFANSLLQKILNFDSSTTVVDIMSVIDQMGNDLKNFEFTLKESISNLVSQLKSEENKESINSSK</sequence>
<comment type="caution">
    <text evidence="2">The sequence shown here is derived from an EMBL/GenBank/DDBJ whole genome shotgun (WGS) entry which is preliminary data.</text>
</comment>
<evidence type="ECO:0000313" key="3">
    <source>
        <dbReference type="Proteomes" id="UP000239366"/>
    </source>
</evidence>
<evidence type="ECO:0000256" key="1">
    <source>
        <dbReference type="SAM" id="Phobius"/>
    </source>
</evidence>
<dbReference type="OrthoDB" id="1159788at2"/>
<keyword evidence="1" id="KW-0812">Transmembrane</keyword>
<dbReference type="RefSeq" id="WP_105000203.1">
    <property type="nucleotide sequence ID" value="NZ_MQVX01000001.1"/>
</dbReference>
<name>A0A2S7T4P4_9FLAO</name>
<accession>A0A2S7T4P4</accession>
<reference evidence="3" key="1">
    <citation type="submission" date="2016-11" db="EMBL/GenBank/DDBJ databases">
        <title>Trade-off between light-utilization and light-protection in marine flavobacteria.</title>
        <authorList>
            <person name="Kumagai Y."/>
            <person name="Yoshizawa S."/>
            <person name="Kogure K."/>
        </authorList>
    </citation>
    <scope>NUCLEOTIDE SEQUENCE [LARGE SCALE GENOMIC DNA]</scope>
    <source>
        <strain evidence="3">SG-18</strain>
    </source>
</reference>
<dbReference type="Proteomes" id="UP000239366">
    <property type="component" value="Unassembled WGS sequence"/>
</dbReference>
<proteinExistence type="predicted"/>
<keyword evidence="1" id="KW-0472">Membrane</keyword>
<evidence type="ECO:0000313" key="2">
    <source>
        <dbReference type="EMBL" id="PQJ14568.1"/>
    </source>
</evidence>
<dbReference type="EMBL" id="MQVX01000001">
    <property type="protein sequence ID" value="PQJ14568.1"/>
    <property type="molecule type" value="Genomic_DNA"/>
</dbReference>